<dbReference type="Gene3D" id="1.10.260.40">
    <property type="entry name" value="lambda repressor-like DNA-binding domains"/>
    <property type="match status" value="1"/>
</dbReference>
<protein>
    <submittedName>
        <fullName evidence="2">Transcriptional regulator</fullName>
    </submittedName>
</protein>
<reference evidence="3" key="1">
    <citation type="journal article" date="2019" name="Int. J. Syst. Evol. Microbiol.">
        <title>The Global Catalogue of Microorganisms (GCM) 10K type strain sequencing project: providing services to taxonomists for standard genome sequencing and annotation.</title>
        <authorList>
            <consortium name="The Broad Institute Genomics Platform"/>
            <consortium name="The Broad Institute Genome Sequencing Center for Infectious Disease"/>
            <person name="Wu L."/>
            <person name="Ma J."/>
        </authorList>
    </citation>
    <scope>NUCLEOTIDE SEQUENCE [LARGE SCALE GENOMIC DNA]</scope>
    <source>
        <strain evidence="3">JCM 30071</strain>
    </source>
</reference>
<sequence>MKAKVKIMLDETINKTEGLTRNKIAVEGKIRPATISELCNGKSKSISFETLTKIIDAMNELTEKRYVLEDIIKVEYENN</sequence>
<dbReference type="InterPro" id="IPR010982">
    <property type="entry name" value="Lambda_DNA-bd_dom_sf"/>
</dbReference>
<proteinExistence type="predicted"/>
<dbReference type="Proteomes" id="UP000634435">
    <property type="component" value="Unassembled WGS sequence"/>
</dbReference>
<dbReference type="RefSeq" id="WP_188942286.1">
    <property type="nucleotide sequence ID" value="NZ_BMPN01000001.1"/>
</dbReference>
<evidence type="ECO:0000313" key="2">
    <source>
        <dbReference type="EMBL" id="GGJ49689.1"/>
    </source>
</evidence>
<evidence type="ECO:0000259" key="1">
    <source>
        <dbReference type="Pfam" id="PF01381"/>
    </source>
</evidence>
<dbReference type="Pfam" id="PF01381">
    <property type="entry name" value="HTH_3"/>
    <property type="match status" value="1"/>
</dbReference>
<gene>
    <name evidence="2" type="ORF">GCM10007111_09780</name>
</gene>
<accession>A0ABQ2D8M1</accession>
<name>A0ABQ2D8M1_9BACI</name>
<dbReference type="EMBL" id="BMPN01000001">
    <property type="protein sequence ID" value="GGJ49689.1"/>
    <property type="molecule type" value="Genomic_DNA"/>
</dbReference>
<organism evidence="2 3">
    <name type="scientific">Virgibacillus kapii</name>
    <dbReference type="NCBI Taxonomy" id="1638645"/>
    <lineage>
        <taxon>Bacteria</taxon>
        <taxon>Bacillati</taxon>
        <taxon>Bacillota</taxon>
        <taxon>Bacilli</taxon>
        <taxon>Bacillales</taxon>
        <taxon>Bacillaceae</taxon>
        <taxon>Virgibacillus</taxon>
    </lineage>
</organism>
<dbReference type="InterPro" id="IPR001387">
    <property type="entry name" value="Cro/C1-type_HTH"/>
</dbReference>
<keyword evidence="3" id="KW-1185">Reference proteome</keyword>
<comment type="caution">
    <text evidence="2">The sequence shown here is derived from an EMBL/GenBank/DDBJ whole genome shotgun (WGS) entry which is preliminary data.</text>
</comment>
<feature type="domain" description="HTH cro/C1-type" evidence="1">
    <location>
        <begin position="17"/>
        <end position="59"/>
    </location>
</feature>
<dbReference type="CDD" id="cd00093">
    <property type="entry name" value="HTH_XRE"/>
    <property type="match status" value="1"/>
</dbReference>
<evidence type="ECO:0000313" key="3">
    <source>
        <dbReference type="Proteomes" id="UP000634435"/>
    </source>
</evidence>
<dbReference type="SUPFAM" id="SSF47413">
    <property type="entry name" value="lambda repressor-like DNA-binding domains"/>
    <property type="match status" value="1"/>
</dbReference>